<evidence type="ECO:0000313" key="9">
    <source>
        <dbReference type="Proteomes" id="UP000806542"/>
    </source>
</evidence>
<dbReference type="GO" id="GO:0005829">
    <property type="term" value="C:cytosol"/>
    <property type="evidence" value="ECO:0007669"/>
    <property type="project" value="TreeGrafter"/>
</dbReference>
<dbReference type="InterPro" id="IPR011605">
    <property type="entry name" value="NusB_fam"/>
</dbReference>
<protein>
    <recommendedName>
        <fullName evidence="6">Transcription antitermination protein NusB</fullName>
    </recommendedName>
    <alternativeName>
        <fullName evidence="6">Antitermination factor NusB</fullName>
    </alternativeName>
</protein>
<evidence type="ECO:0000259" key="7">
    <source>
        <dbReference type="Pfam" id="PF01029"/>
    </source>
</evidence>
<dbReference type="InterPro" id="IPR035926">
    <property type="entry name" value="NusB-like_sf"/>
</dbReference>
<evidence type="ECO:0000313" key="8">
    <source>
        <dbReference type="EMBL" id="MBE5041126.1"/>
    </source>
</evidence>
<keyword evidence="9" id="KW-1185">Reference proteome</keyword>
<keyword evidence="5 6" id="KW-0804">Transcription</keyword>
<evidence type="ECO:0000256" key="3">
    <source>
        <dbReference type="ARBA" id="ARBA00022884"/>
    </source>
</evidence>
<accession>A0A9D5R965</accession>
<dbReference type="GO" id="GO:0006353">
    <property type="term" value="P:DNA-templated transcription termination"/>
    <property type="evidence" value="ECO:0007669"/>
    <property type="project" value="UniProtKB-UniRule"/>
</dbReference>
<name>A0A9D5R965_9FIRM</name>
<keyword evidence="4 6" id="KW-0805">Transcription regulation</keyword>
<dbReference type="SUPFAM" id="SSF48013">
    <property type="entry name" value="NusB-like"/>
    <property type="match status" value="1"/>
</dbReference>
<reference evidence="8" key="1">
    <citation type="submission" date="2020-10" db="EMBL/GenBank/DDBJ databases">
        <title>ChiBAC.</title>
        <authorList>
            <person name="Zenner C."/>
            <person name="Hitch T.C.A."/>
            <person name="Clavel T."/>
        </authorList>
    </citation>
    <scope>NUCLEOTIDE SEQUENCE</scope>
    <source>
        <strain evidence="8">DSM 107454</strain>
    </source>
</reference>
<comment type="caution">
    <text evidence="8">The sequence shown here is derived from an EMBL/GenBank/DDBJ whole genome shotgun (WGS) entry which is preliminary data.</text>
</comment>
<dbReference type="PANTHER" id="PTHR11078">
    <property type="entry name" value="N UTILIZATION SUBSTANCE PROTEIN B-RELATED"/>
    <property type="match status" value="1"/>
</dbReference>
<evidence type="ECO:0000256" key="2">
    <source>
        <dbReference type="ARBA" id="ARBA00022814"/>
    </source>
</evidence>
<keyword evidence="2 6" id="KW-0889">Transcription antitermination</keyword>
<organism evidence="8 9">
    <name type="scientific">Ructibacterium gallinarum</name>
    <dbReference type="NCBI Taxonomy" id="2779355"/>
    <lineage>
        <taxon>Bacteria</taxon>
        <taxon>Bacillati</taxon>
        <taxon>Bacillota</taxon>
        <taxon>Clostridia</taxon>
        <taxon>Eubacteriales</taxon>
        <taxon>Oscillospiraceae</taxon>
        <taxon>Ructibacterium</taxon>
    </lineage>
</organism>
<evidence type="ECO:0000256" key="4">
    <source>
        <dbReference type="ARBA" id="ARBA00023015"/>
    </source>
</evidence>
<evidence type="ECO:0000256" key="5">
    <source>
        <dbReference type="ARBA" id="ARBA00023163"/>
    </source>
</evidence>
<evidence type="ECO:0000256" key="6">
    <source>
        <dbReference type="HAMAP-Rule" id="MF_00073"/>
    </source>
</evidence>
<feature type="domain" description="NusB/RsmB/TIM44" evidence="7">
    <location>
        <begin position="5"/>
        <end position="129"/>
    </location>
</feature>
<dbReference type="Proteomes" id="UP000806542">
    <property type="component" value="Unassembled WGS sequence"/>
</dbReference>
<dbReference type="NCBIfam" id="TIGR01951">
    <property type="entry name" value="nusB"/>
    <property type="match status" value="1"/>
</dbReference>
<dbReference type="Gene3D" id="1.10.940.10">
    <property type="entry name" value="NusB-like"/>
    <property type="match status" value="1"/>
</dbReference>
<dbReference type="GO" id="GO:0031564">
    <property type="term" value="P:transcription antitermination"/>
    <property type="evidence" value="ECO:0007669"/>
    <property type="project" value="UniProtKB-KW"/>
</dbReference>
<comment type="function">
    <text evidence="6">Involved in transcription antitermination. Required for transcription of ribosomal RNA (rRNA) genes. Binds specifically to the boxA antiterminator sequence of the ribosomal RNA (rrn) operons.</text>
</comment>
<dbReference type="EMBL" id="JADCKB010000036">
    <property type="protein sequence ID" value="MBE5041126.1"/>
    <property type="molecule type" value="Genomic_DNA"/>
</dbReference>
<comment type="similarity">
    <text evidence="1 6">Belongs to the NusB family.</text>
</comment>
<dbReference type="InterPro" id="IPR006027">
    <property type="entry name" value="NusB_RsmB_TIM44"/>
</dbReference>
<dbReference type="AlphaFoldDB" id="A0A9D5R965"/>
<dbReference type="HAMAP" id="MF_00073">
    <property type="entry name" value="NusB"/>
    <property type="match status" value="1"/>
</dbReference>
<dbReference type="GO" id="GO:0003723">
    <property type="term" value="F:RNA binding"/>
    <property type="evidence" value="ECO:0007669"/>
    <property type="project" value="UniProtKB-UniRule"/>
</dbReference>
<dbReference type="RefSeq" id="WP_226393661.1">
    <property type="nucleotide sequence ID" value="NZ_JADCKB010000036.1"/>
</dbReference>
<gene>
    <name evidence="6 8" type="primary">nusB</name>
    <name evidence="8" type="ORF">INF28_11735</name>
</gene>
<proteinExistence type="inferred from homology"/>
<evidence type="ECO:0000256" key="1">
    <source>
        <dbReference type="ARBA" id="ARBA00005952"/>
    </source>
</evidence>
<keyword evidence="3 6" id="KW-0694">RNA-binding</keyword>
<sequence>MMNRRKAREYAFILLFEYRFQPDEIGRILKDFFSEHDAGNQTEYIRTVVEGAVEHVEEIDALIGSYARDWDVQRISVVCMAVMRLAVYEMKYMPDIPPNVSVNEAVALAKEYDGEKAAPFINGILGNMKEICK</sequence>
<dbReference type="PANTHER" id="PTHR11078:SF3">
    <property type="entry name" value="ANTITERMINATION NUSB DOMAIN-CONTAINING PROTEIN"/>
    <property type="match status" value="1"/>
</dbReference>
<dbReference type="Pfam" id="PF01029">
    <property type="entry name" value="NusB"/>
    <property type="match status" value="1"/>
</dbReference>